<evidence type="ECO:0000313" key="1">
    <source>
        <dbReference type="EMBL" id="SDC19472.1"/>
    </source>
</evidence>
<dbReference type="STRING" id="1464122.SAMN05421737_10624"/>
<gene>
    <name evidence="1" type="ORF">SAMN05421737_10624</name>
</gene>
<dbReference type="RefSeq" id="WP_090775652.1">
    <property type="nucleotide sequence ID" value="NZ_FMYM01000006.1"/>
</dbReference>
<dbReference type="AlphaFoldDB" id="A0A1G6JL22"/>
<organism evidence="1 2">
    <name type="scientific">Shouchella lonarensis</name>
    <dbReference type="NCBI Taxonomy" id="1464122"/>
    <lineage>
        <taxon>Bacteria</taxon>
        <taxon>Bacillati</taxon>
        <taxon>Bacillota</taxon>
        <taxon>Bacilli</taxon>
        <taxon>Bacillales</taxon>
        <taxon>Bacillaceae</taxon>
        <taxon>Shouchella</taxon>
    </lineage>
</organism>
<evidence type="ECO:0000313" key="2">
    <source>
        <dbReference type="Proteomes" id="UP000242662"/>
    </source>
</evidence>
<proteinExistence type="predicted"/>
<accession>A0A1G6JL22</accession>
<dbReference type="EMBL" id="FMYM01000006">
    <property type="protein sequence ID" value="SDC19472.1"/>
    <property type="molecule type" value="Genomic_DNA"/>
</dbReference>
<evidence type="ECO:0008006" key="3">
    <source>
        <dbReference type="Google" id="ProtNLM"/>
    </source>
</evidence>
<keyword evidence="2" id="KW-1185">Reference proteome</keyword>
<dbReference type="Proteomes" id="UP000242662">
    <property type="component" value="Unassembled WGS sequence"/>
</dbReference>
<sequence>MKKAMTPLVVLGLGAAWYSMSDKKTKRKMQHVLAPVLAMDRQLMDTRVWKKAKKKLRHMFR</sequence>
<protein>
    <recommendedName>
        <fullName evidence="3">DUF3918 domain-containing protein</fullName>
    </recommendedName>
</protein>
<dbReference type="OrthoDB" id="2909154at2"/>
<name>A0A1G6JL22_9BACI</name>
<reference evidence="2" key="1">
    <citation type="submission" date="2016-09" db="EMBL/GenBank/DDBJ databases">
        <authorList>
            <person name="Varghese N."/>
            <person name="Submissions S."/>
        </authorList>
    </citation>
    <scope>NUCLEOTIDE SEQUENCE [LARGE SCALE GENOMIC DNA]</scope>
    <source>
        <strain evidence="2">25nlg</strain>
    </source>
</reference>